<protein>
    <submittedName>
        <fullName evidence="2">Uncharacterized protein</fullName>
    </submittedName>
</protein>
<feature type="region of interest" description="Disordered" evidence="1">
    <location>
        <begin position="328"/>
        <end position="348"/>
    </location>
</feature>
<feature type="region of interest" description="Disordered" evidence="1">
    <location>
        <begin position="261"/>
        <end position="297"/>
    </location>
</feature>
<organism evidence="2 3">
    <name type="scientific">Calicophoron daubneyi</name>
    <name type="common">Rumen fluke</name>
    <name type="synonym">Paramphistomum daubneyi</name>
    <dbReference type="NCBI Taxonomy" id="300641"/>
    <lineage>
        <taxon>Eukaryota</taxon>
        <taxon>Metazoa</taxon>
        <taxon>Spiralia</taxon>
        <taxon>Lophotrochozoa</taxon>
        <taxon>Platyhelminthes</taxon>
        <taxon>Trematoda</taxon>
        <taxon>Digenea</taxon>
        <taxon>Plagiorchiida</taxon>
        <taxon>Pronocephalata</taxon>
        <taxon>Paramphistomoidea</taxon>
        <taxon>Paramphistomidae</taxon>
        <taxon>Calicophoron</taxon>
    </lineage>
</organism>
<reference evidence="2" key="1">
    <citation type="submission" date="2024-06" db="EMBL/GenBank/DDBJ databases">
        <authorList>
            <person name="Liu X."/>
            <person name="Lenzi L."/>
            <person name="Haldenby T S."/>
            <person name="Uol C."/>
        </authorList>
    </citation>
    <scope>NUCLEOTIDE SEQUENCE</scope>
</reference>
<dbReference type="Proteomes" id="UP001497525">
    <property type="component" value="Unassembled WGS sequence"/>
</dbReference>
<feature type="compositionally biased region" description="Basic and acidic residues" evidence="1">
    <location>
        <begin position="39"/>
        <end position="52"/>
    </location>
</feature>
<sequence length="386" mass="42908">MRKPSPSKCSSQPNVLSEVLVHPRHKHKHHHESRRKHKDSNLRHSHHPDDKKHKNPNNGTVKQEASPCGCPNDCSSELQKLRDYIADLMPVLGKGGSNSSLQQLEHFITDKSKLLSEAWVAISPEHLRGLISTDLLAICARREKRNVKHPPLIENHEHADLLQSEPPFLSFGESQSTCGLTELWRRCMLELIELSDDEIRWILADSPHVESIPPPDYGRDIVAEPKLAGEAISMSRENSHLGMADTHRLKATKLVHAADSTTNSNVVDDDPSNNSGQSPLCKSPNQDVSSPKTSHPCSVISVPDCLEDDIAAPSDLLENRMASLFSNSQIHSSSRELSDKSASDGVDISDPDVLKARVRQEITELEMRARAIRSMLKTKTVVHQLP</sequence>
<feature type="compositionally biased region" description="Polar residues" evidence="1">
    <location>
        <begin position="276"/>
        <end position="296"/>
    </location>
</feature>
<accession>A0AAV2TC15</accession>
<name>A0AAV2TC15_CALDB</name>
<gene>
    <name evidence="2" type="ORF">CDAUBV1_LOCUS6921</name>
</gene>
<dbReference type="AlphaFoldDB" id="A0AAV2TC15"/>
<feature type="region of interest" description="Disordered" evidence="1">
    <location>
        <begin position="1"/>
        <end position="70"/>
    </location>
</feature>
<evidence type="ECO:0000313" key="2">
    <source>
        <dbReference type="EMBL" id="CAL5133661.1"/>
    </source>
</evidence>
<feature type="compositionally biased region" description="Basic and acidic residues" evidence="1">
    <location>
        <begin position="333"/>
        <end position="342"/>
    </location>
</feature>
<evidence type="ECO:0000256" key="1">
    <source>
        <dbReference type="SAM" id="MobiDB-lite"/>
    </source>
</evidence>
<comment type="caution">
    <text evidence="2">The sequence shown here is derived from an EMBL/GenBank/DDBJ whole genome shotgun (WGS) entry which is preliminary data.</text>
</comment>
<dbReference type="EMBL" id="CAXLJL010000157">
    <property type="protein sequence ID" value="CAL5133661.1"/>
    <property type="molecule type" value="Genomic_DNA"/>
</dbReference>
<evidence type="ECO:0000313" key="3">
    <source>
        <dbReference type="Proteomes" id="UP001497525"/>
    </source>
</evidence>
<proteinExistence type="predicted"/>
<feature type="compositionally biased region" description="Basic residues" evidence="1">
    <location>
        <begin position="22"/>
        <end position="38"/>
    </location>
</feature>